<keyword evidence="2" id="KW-1185">Reference proteome</keyword>
<gene>
    <name evidence="1" type="ORF">BN2476_250181</name>
</gene>
<proteinExistence type="predicted"/>
<evidence type="ECO:0000313" key="2">
    <source>
        <dbReference type="Proteomes" id="UP000195569"/>
    </source>
</evidence>
<reference evidence="1" key="1">
    <citation type="submission" date="2016-12" db="EMBL/GenBank/DDBJ databases">
        <authorList>
            <person name="Moulin L."/>
        </authorList>
    </citation>
    <scope>NUCLEOTIDE SEQUENCE [LARGE SCALE GENOMIC DNA]</scope>
    <source>
        <strain evidence="1">STM 7183</strain>
    </source>
</reference>
<name>A0A1N7S108_9BURK</name>
<sequence length="89" mass="10130">MEDFRVNECTAPTWTSADLHEALADVWLMGGSHLLQAFDDQESDAFVRHVSRLKTPGAVGNHRRRDFGKVLFRSDCASQSRFCGFQRGW</sequence>
<dbReference type="AlphaFoldDB" id="A0A1N7S108"/>
<evidence type="ECO:0000313" key="1">
    <source>
        <dbReference type="EMBL" id="SIT40993.1"/>
    </source>
</evidence>
<organism evidence="1 2">
    <name type="scientific">Paraburkholderia piptadeniae</name>
    <dbReference type="NCBI Taxonomy" id="1701573"/>
    <lineage>
        <taxon>Bacteria</taxon>
        <taxon>Pseudomonadati</taxon>
        <taxon>Pseudomonadota</taxon>
        <taxon>Betaproteobacteria</taxon>
        <taxon>Burkholderiales</taxon>
        <taxon>Burkholderiaceae</taxon>
        <taxon>Paraburkholderia</taxon>
    </lineage>
</organism>
<protein>
    <submittedName>
        <fullName evidence="1">Uncharacterized protein</fullName>
    </submittedName>
</protein>
<dbReference type="Proteomes" id="UP000195569">
    <property type="component" value="Unassembled WGS sequence"/>
</dbReference>
<accession>A0A1N7S108</accession>
<comment type="caution">
    <text evidence="1">The sequence shown here is derived from an EMBL/GenBank/DDBJ whole genome shotgun (WGS) entry which is preliminary data.</text>
</comment>
<dbReference type="EMBL" id="CYGY02000025">
    <property type="protein sequence ID" value="SIT40993.1"/>
    <property type="molecule type" value="Genomic_DNA"/>
</dbReference>